<gene>
    <name evidence="3" type="ORF">ACFOMP_04945</name>
</gene>
<dbReference type="InterPro" id="IPR038670">
    <property type="entry name" value="HslJ-like_sf"/>
</dbReference>
<protein>
    <submittedName>
        <fullName evidence="3">META domain-containing protein</fullName>
    </submittedName>
</protein>
<proteinExistence type="predicted"/>
<keyword evidence="4" id="KW-1185">Reference proteome</keyword>
<dbReference type="Proteomes" id="UP001595596">
    <property type="component" value="Unassembled WGS sequence"/>
</dbReference>
<accession>A0ABV7RXP9</accession>
<evidence type="ECO:0000313" key="4">
    <source>
        <dbReference type="Proteomes" id="UP001595596"/>
    </source>
</evidence>
<reference evidence="4" key="1">
    <citation type="journal article" date="2019" name="Int. J. Syst. Evol. Microbiol.">
        <title>The Global Catalogue of Microorganisms (GCM) 10K type strain sequencing project: providing services to taxonomists for standard genome sequencing and annotation.</title>
        <authorList>
            <consortium name="The Broad Institute Genomics Platform"/>
            <consortium name="The Broad Institute Genome Sequencing Center for Infectious Disease"/>
            <person name="Wu L."/>
            <person name="Ma J."/>
        </authorList>
    </citation>
    <scope>NUCLEOTIDE SEQUENCE [LARGE SCALE GENOMIC DNA]</scope>
    <source>
        <strain evidence="4">VKM B-3226</strain>
    </source>
</reference>
<keyword evidence="1" id="KW-0732">Signal</keyword>
<dbReference type="PROSITE" id="PS51257">
    <property type="entry name" value="PROKAR_LIPOPROTEIN"/>
    <property type="match status" value="1"/>
</dbReference>
<dbReference type="EMBL" id="JBHRXE010000010">
    <property type="protein sequence ID" value="MFC3568791.1"/>
    <property type="molecule type" value="Genomic_DNA"/>
</dbReference>
<dbReference type="InterPro" id="IPR005184">
    <property type="entry name" value="DUF306_Meta_HslJ"/>
</dbReference>
<evidence type="ECO:0000313" key="3">
    <source>
        <dbReference type="EMBL" id="MFC3568791.1"/>
    </source>
</evidence>
<feature type="chain" id="PRO_5047420615" evidence="1">
    <location>
        <begin position="20"/>
        <end position="129"/>
    </location>
</feature>
<dbReference type="RefSeq" id="WP_379028278.1">
    <property type="nucleotide sequence ID" value="NZ_JBHRXE010000010.1"/>
</dbReference>
<comment type="caution">
    <text evidence="3">The sequence shown here is derived from an EMBL/GenBank/DDBJ whole genome shotgun (WGS) entry which is preliminary data.</text>
</comment>
<feature type="domain" description="DUF306" evidence="2">
    <location>
        <begin position="29"/>
        <end position="118"/>
    </location>
</feature>
<evidence type="ECO:0000256" key="1">
    <source>
        <dbReference type="SAM" id="SignalP"/>
    </source>
</evidence>
<evidence type="ECO:0000259" key="2">
    <source>
        <dbReference type="Pfam" id="PF03724"/>
    </source>
</evidence>
<dbReference type="Gene3D" id="2.40.128.270">
    <property type="match status" value="1"/>
</dbReference>
<organism evidence="3 4">
    <name type="scientific">Paracoccus simplex</name>
    <dbReference type="NCBI Taxonomy" id="2086346"/>
    <lineage>
        <taxon>Bacteria</taxon>
        <taxon>Pseudomonadati</taxon>
        <taxon>Pseudomonadota</taxon>
        <taxon>Alphaproteobacteria</taxon>
        <taxon>Rhodobacterales</taxon>
        <taxon>Paracoccaceae</taxon>
        <taxon>Paracoccus</taxon>
    </lineage>
</organism>
<name>A0ABV7RXP9_9RHOB</name>
<sequence>MRIILLALPLVLAACVTEAETGDDTPIPGDYELIAVEGVAVSGTPTLRIAADGAVSGQGPCNLFTGRNNATLPALDLGALATTRRACLQEGGEHAFFQALGAVREARREGGELLMTGPDVTIRWRAVTQ</sequence>
<feature type="signal peptide" evidence="1">
    <location>
        <begin position="1"/>
        <end position="19"/>
    </location>
</feature>
<dbReference type="Pfam" id="PF03724">
    <property type="entry name" value="META"/>
    <property type="match status" value="1"/>
</dbReference>